<dbReference type="PANTHER" id="PTHR43374:SF1">
    <property type="entry name" value="FLAVIN PRENYLTRANSFERASE PAD1, MITOCHONDRIAL"/>
    <property type="match status" value="1"/>
</dbReference>
<organism evidence="9 10">
    <name type="scientific">Vibrio inusitatus NBRC 102082</name>
    <dbReference type="NCBI Taxonomy" id="1219070"/>
    <lineage>
        <taxon>Bacteria</taxon>
        <taxon>Pseudomonadati</taxon>
        <taxon>Pseudomonadota</taxon>
        <taxon>Gammaproteobacteria</taxon>
        <taxon>Vibrionales</taxon>
        <taxon>Vibrionaceae</taxon>
        <taxon>Vibrio</taxon>
    </lineage>
</organism>
<keyword evidence="10" id="KW-1185">Reference proteome</keyword>
<comment type="caution">
    <text evidence="9">The sequence shown here is derived from an EMBL/GenBank/DDBJ whole genome shotgun (WGS) entry which is preliminary data.</text>
</comment>
<evidence type="ECO:0000256" key="7">
    <source>
        <dbReference type="HAMAP-Rule" id="MF_01984"/>
    </source>
</evidence>
<evidence type="ECO:0000256" key="3">
    <source>
        <dbReference type="ARBA" id="ARBA00022643"/>
    </source>
</evidence>
<dbReference type="Pfam" id="PF02441">
    <property type="entry name" value="Flavoprotein"/>
    <property type="match status" value="1"/>
</dbReference>
<feature type="binding site" evidence="7">
    <location>
        <position position="167"/>
    </location>
    <ligand>
        <name>dimethylallyl phosphate</name>
        <dbReference type="ChEBI" id="CHEBI:88052"/>
    </ligand>
</feature>
<dbReference type="Proteomes" id="UP000318717">
    <property type="component" value="Unassembled WGS sequence"/>
</dbReference>
<feature type="domain" description="Flavoprotein" evidence="8">
    <location>
        <begin position="1"/>
        <end position="163"/>
    </location>
</feature>
<dbReference type="EC" id="2.5.1.129" evidence="7"/>
<evidence type="ECO:0000313" key="9">
    <source>
        <dbReference type="EMBL" id="GEA52274.1"/>
    </source>
</evidence>
<comment type="catalytic activity">
    <reaction evidence="5 7">
        <text>dimethylallyl phosphate + FMNH2 = prenylated FMNH2 + phosphate</text>
        <dbReference type="Rhea" id="RHEA:37743"/>
        <dbReference type="ChEBI" id="CHEBI:43474"/>
        <dbReference type="ChEBI" id="CHEBI:57618"/>
        <dbReference type="ChEBI" id="CHEBI:87467"/>
        <dbReference type="ChEBI" id="CHEBI:88052"/>
        <dbReference type="EC" id="2.5.1.129"/>
    </reaction>
</comment>
<keyword evidence="1 7" id="KW-0637">Prenyltransferase</keyword>
<dbReference type="Gene3D" id="3.40.50.1950">
    <property type="entry name" value="Flavin prenyltransferase-like"/>
    <property type="match status" value="1"/>
</dbReference>
<dbReference type="FunFam" id="3.40.50.1950:FF:000001">
    <property type="entry name" value="Flavin prenyltransferase UbiX"/>
    <property type="match status" value="1"/>
</dbReference>
<dbReference type="NCBIfam" id="NF004685">
    <property type="entry name" value="PRK06029.1"/>
    <property type="match status" value="1"/>
</dbReference>
<evidence type="ECO:0000256" key="6">
    <source>
        <dbReference type="ARBA" id="ARBA00060793"/>
    </source>
</evidence>
<evidence type="ECO:0000256" key="4">
    <source>
        <dbReference type="ARBA" id="ARBA00022679"/>
    </source>
</evidence>
<dbReference type="InterPro" id="IPR036551">
    <property type="entry name" value="Flavin_trans-like"/>
</dbReference>
<evidence type="ECO:0000256" key="5">
    <source>
        <dbReference type="ARBA" id="ARBA00050612"/>
    </source>
</evidence>
<dbReference type="EMBL" id="BJLF01000017">
    <property type="protein sequence ID" value="GEA52274.1"/>
    <property type="molecule type" value="Genomic_DNA"/>
</dbReference>
<dbReference type="InterPro" id="IPR004507">
    <property type="entry name" value="UbiX-like"/>
</dbReference>
<feature type="binding site" evidence="7">
    <location>
        <position position="121"/>
    </location>
    <ligand>
        <name>FMN</name>
        <dbReference type="ChEBI" id="CHEBI:58210"/>
    </ligand>
</feature>
<proteinExistence type="inferred from homology"/>
<comment type="function">
    <text evidence="7">Flavin prenyltransferase that catalyzes the synthesis of the prenylated FMN cofactor (prenyl-FMN) for 4-hydroxy-3-polyprenylbenzoic acid decarboxylase UbiD. The prenyltransferase is metal-independent and links a dimethylallyl moiety from dimethylallyl monophosphate (DMAP) to the flavin N5 and C6 atoms of FMN.</text>
</comment>
<comment type="similarity">
    <text evidence="6 7">Belongs to the UbiX/PAD1 family.</text>
</comment>
<dbReference type="RefSeq" id="WP_141346723.1">
    <property type="nucleotide sequence ID" value="NZ_BJLF01000017.1"/>
</dbReference>
<dbReference type="GO" id="GO:0016831">
    <property type="term" value="F:carboxy-lyase activity"/>
    <property type="evidence" value="ECO:0007669"/>
    <property type="project" value="TreeGrafter"/>
</dbReference>
<protein>
    <recommendedName>
        <fullName evidence="7">Flavin prenyltransferase UbiX</fullName>
        <ecNumber evidence="7">2.5.1.129</ecNumber>
    </recommendedName>
</protein>
<dbReference type="SUPFAM" id="SSF52507">
    <property type="entry name" value="Homo-oligomeric flavin-containing Cys decarboxylases, HFCD"/>
    <property type="match status" value="1"/>
</dbReference>
<gene>
    <name evidence="7" type="primary">ubiX</name>
    <name evidence="9" type="ORF">VIN01S_30780</name>
</gene>
<dbReference type="NCBIfam" id="TIGR00421">
    <property type="entry name" value="ubiX_pad"/>
    <property type="match status" value="1"/>
</dbReference>
<dbReference type="OrthoDB" id="9781577at2"/>
<keyword evidence="4 7" id="KW-0808">Transferase</keyword>
<feature type="binding site" evidence="7">
    <location>
        <begin position="9"/>
        <end position="11"/>
    </location>
    <ligand>
        <name>FMN</name>
        <dbReference type="ChEBI" id="CHEBI:58210"/>
    </ligand>
</feature>
<feature type="binding site" evidence="7">
    <location>
        <position position="151"/>
    </location>
    <ligand>
        <name>dimethylallyl phosphate</name>
        <dbReference type="ChEBI" id="CHEBI:88052"/>
    </ligand>
</feature>
<dbReference type="HAMAP" id="MF_01984">
    <property type="entry name" value="ubiX_pad"/>
    <property type="match status" value="1"/>
</dbReference>
<evidence type="ECO:0000256" key="1">
    <source>
        <dbReference type="ARBA" id="ARBA00022602"/>
    </source>
</evidence>
<keyword evidence="3 7" id="KW-0288">FMN</keyword>
<evidence type="ECO:0000313" key="10">
    <source>
        <dbReference type="Proteomes" id="UP000318717"/>
    </source>
</evidence>
<dbReference type="InterPro" id="IPR003382">
    <property type="entry name" value="Flavoprotein"/>
</dbReference>
<dbReference type="PANTHER" id="PTHR43374">
    <property type="entry name" value="FLAVIN PRENYLTRANSFERASE"/>
    <property type="match status" value="1"/>
</dbReference>
<accession>A0A4Y3I1D0</accession>
<dbReference type="GO" id="GO:0106141">
    <property type="term" value="F:flavin prenyltransferase activity"/>
    <property type="evidence" value="ECO:0007669"/>
    <property type="project" value="UniProtKB-EC"/>
</dbReference>
<keyword evidence="2 7" id="KW-0285">Flavoprotein</keyword>
<evidence type="ECO:0000259" key="8">
    <source>
        <dbReference type="Pfam" id="PF02441"/>
    </source>
</evidence>
<dbReference type="AlphaFoldDB" id="A0A4Y3I1D0"/>
<sequence length="186" mass="20437">MRVVVGITGATGAPLALKVLQLLNDLDVETHVIISKWAKTTIELETDYSVNDFKALATVNYSLSNQAAAVSSGSFNADAMIVVPCSMKTLAAIRCGFADNLISRTADVMLKEQRKLILAVRETPLNSIHLDNMLYLSKLGVSICPPMPAFYNRPKSIDDILTHNAVRILDQINLNHPSAKRWKTED</sequence>
<feature type="binding site" evidence="7">
    <location>
        <position position="35"/>
    </location>
    <ligand>
        <name>FMN</name>
        <dbReference type="ChEBI" id="CHEBI:58210"/>
    </ligand>
</feature>
<evidence type="ECO:0000256" key="2">
    <source>
        <dbReference type="ARBA" id="ARBA00022630"/>
    </source>
</evidence>
<name>A0A4Y3I1D0_9VIBR</name>
<comment type="caution">
    <text evidence="7">Lacks conserved residue(s) required for the propagation of feature annotation.</text>
</comment>
<reference evidence="9 10" key="1">
    <citation type="submission" date="2019-06" db="EMBL/GenBank/DDBJ databases">
        <title>Whole genome shotgun sequence of Vibrio inusitatus NBRC 102082.</title>
        <authorList>
            <person name="Hosoyama A."/>
            <person name="Uohara A."/>
            <person name="Ohji S."/>
            <person name="Ichikawa N."/>
        </authorList>
    </citation>
    <scope>NUCLEOTIDE SEQUENCE [LARGE SCALE GENOMIC DNA]</scope>
    <source>
        <strain evidence="9 10">NBRC 102082</strain>
    </source>
</reference>
<feature type="binding site" evidence="7">
    <location>
        <begin position="86"/>
        <end position="89"/>
    </location>
    <ligand>
        <name>FMN</name>
        <dbReference type="ChEBI" id="CHEBI:58210"/>
    </ligand>
</feature>